<evidence type="ECO:0000256" key="3">
    <source>
        <dbReference type="ARBA" id="ARBA00007532"/>
    </source>
</evidence>
<feature type="binding site" evidence="13">
    <location>
        <position position="277"/>
    </location>
    <ligand>
        <name>NAD(+)</name>
        <dbReference type="ChEBI" id="CHEBI:57540"/>
    </ligand>
</feature>
<keyword evidence="13" id="KW-0547">Nucleotide-binding</keyword>
<comment type="subcellular location">
    <subcellularLocation>
        <location evidence="2">Cytoplasm</location>
    </subcellularLocation>
</comment>
<reference evidence="16 17" key="1">
    <citation type="submission" date="2018-05" db="EMBL/GenBank/DDBJ databases">
        <title>Rhodohalobacter halophilus gen. nov., sp. nov., a moderately halophilic member of the family Balneolaceae.</title>
        <authorList>
            <person name="Liu Z.-W."/>
        </authorList>
    </citation>
    <scope>NUCLEOTIDE SEQUENCE [LARGE SCALE GENOMIC DNA]</scope>
    <source>
        <strain evidence="16 17">8A47</strain>
    </source>
</reference>
<evidence type="ECO:0000256" key="6">
    <source>
        <dbReference type="ARBA" id="ARBA00022490"/>
    </source>
</evidence>
<dbReference type="PIRSF" id="PIRSF000350">
    <property type="entry name" value="Mercury_reductase_MerA"/>
    <property type="match status" value="1"/>
</dbReference>
<comment type="cofactor">
    <cofactor evidence="13">
        <name>FAD</name>
        <dbReference type="ChEBI" id="CHEBI:57692"/>
    </cofactor>
    <text evidence="13">Binds 1 FAD per subunit.</text>
</comment>
<name>A0A316TSA7_9BACT</name>
<dbReference type="GO" id="GO:0006103">
    <property type="term" value="P:2-oxoglutarate metabolic process"/>
    <property type="evidence" value="ECO:0007669"/>
    <property type="project" value="TreeGrafter"/>
</dbReference>
<dbReference type="SUPFAM" id="SSF51905">
    <property type="entry name" value="FAD/NAD(P)-binding domain"/>
    <property type="match status" value="1"/>
</dbReference>
<evidence type="ECO:0000256" key="7">
    <source>
        <dbReference type="ARBA" id="ARBA00022630"/>
    </source>
</evidence>
<dbReference type="Gene3D" id="3.30.390.30">
    <property type="match status" value="1"/>
</dbReference>
<dbReference type="GO" id="GO:0004148">
    <property type="term" value="F:dihydrolipoyl dehydrogenase (NADH) activity"/>
    <property type="evidence" value="ECO:0007669"/>
    <property type="project" value="TreeGrafter"/>
</dbReference>
<evidence type="ECO:0000256" key="4">
    <source>
        <dbReference type="ARBA" id="ARBA00012772"/>
    </source>
</evidence>
<keyword evidence="7" id="KW-0285">Flavoprotein</keyword>
<comment type="similarity">
    <text evidence="3">Belongs to the class-I pyridine nucleotide-disulfide oxidoreductase family.</text>
</comment>
<dbReference type="InterPro" id="IPR050151">
    <property type="entry name" value="Class-I_Pyr_Nuc-Dis_Oxidored"/>
</dbReference>
<dbReference type="InterPro" id="IPR001100">
    <property type="entry name" value="Pyr_nuc-diS_OxRdtase"/>
</dbReference>
<evidence type="ECO:0000256" key="10">
    <source>
        <dbReference type="ARBA" id="ARBA00023002"/>
    </source>
</evidence>
<comment type="caution">
    <text evidence="16">The sequence shown here is derived from an EMBL/GenBank/DDBJ whole genome shotgun (WGS) entry which is preliminary data.</text>
</comment>
<dbReference type="FunFam" id="3.30.390.30:FF:000001">
    <property type="entry name" value="Dihydrolipoyl dehydrogenase"/>
    <property type="match status" value="1"/>
</dbReference>
<organism evidence="16 17">
    <name type="scientific">Rhodohalobacter mucosus</name>
    <dbReference type="NCBI Taxonomy" id="2079485"/>
    <lineage>
        <taxon>Bacteria</taxon>
        <taxon>Pseudomonadati</taxon>
        <taxon>Balneolota</taxon>
        <taxon>Balneolia</taxon>
        <taxon>Balneolales</taxon>
        <taxon>Balneolaceae</taxon>
        <taxon>Rhodohalobacter</taxon>
    </lineage>
</organism>
<dbReference type="GO" id="GO:0050660">
    <property type="term" value="F:flavin adenine dinucleotide binding"/>
    <property type="evidence" value="ECO:0007669"/>
    <property type="project" value="TreeGrafter"/>
</dbReference>
<dbReference type="GO" id="GO:0003957">
    <property type="term" value="F:NAD(P)+ transhydrogenase (Si-specific) activity"/>
    <property type="evidence" value="ECO:0007669"/>
    <property type="project" value="UniProtKB-EC"/>
</dbReference>
<dbReference type="Pfam" id="PF02852">
    <property type="entry name" value="Pyr_redox_dim"/>
    <property type="match status" value="1"/>
</dbReference>
<sequence>MAYDYDVIILGSGPAGFSCAMQSTKFDKNVLIVEADTSRLGGTWLHKGTVPSKALREAANLIQKFHAQFGDEKGRKPYEKFRMEDLLLYKKTILESKNKKVKRDIIKNKIDTARGRGTILDEHTVEVSDHLNKVQTYTADHILISTGSSPKEPDNFEIDHKNVLDYDSILGLTHIPRRLVIVGSGVIAFEYATIFAALGTRITILSDTSDILTFLDSEIKDELVHILNKRNIQIFWESEVKSVSRNALRTCMEVAFKQNDTDRMQVSETDHILYVGGKKPNTESLWSDKLDIEVDEFGYISADDSLRTTVPSIYAAGDVIGNPSSAAASFVQGRLASCAMFDMPNESPSGDTPFGIYSIPEIAAIGLTEQKAKEMGIDVTVGRAQYQNTTQADVSYETEGLLKLVFKTDDLKLIGVHIIGSQATDLIHLGQAVMSNEGSIKYFIENVLNYPTYSEAYRIAAFNGVNRVYQAGVKYKKILNR</sequence>
<evidence type="ECO:0000256" key="5">
    <source>
        <dbReference type="ARBA" id="ARBA00016603"/>
    </source>
</evidence>
<keyword evidence="10" id="KW-0560">Oxidoreductase</keyword>
<protein>
    <recommendedName>
        <fullName evidence="5">Soluble pyridine nucleotide transhydrogenase</fullName>
        <ecNumber evidence="4">1.6.1.1</ecNumber>
    </recommendedName>
    <alternativeName>
        <fullName evidence="12">NAD(P)(+) transhydrogenase [B-specific]</fullName>
    </alternativeName>
</protein>
<gene>
    <name evidence="16" type="ORF">DDZ15_10265</name>
</gene>
<evidence type="ECO:0000259" key="14">
    <source>
        <dbReference type="Pfam" id="PF02852"/>
    </source>
</evidence>
<dbReference type="EMBL" id="QGGB01000007">
    <property type="protein sequence ID" value="PWN06209.1"/>
    <property type="molecule type" value="Genomic_DNA"/>
</dbReference>
<dbReference type="Pfam" id="PF07992">
    <property type="entry name" value="Pyr_redox_2"/>
    <property type="match status" value="1"/>
</dbReference>
<dbReference type="EC" id="1.6.1.1" evidence="4"/>
<dbReference type="RefSeq" id="WP_109647002.1">
    <property type="nucleotide sequence ID" value="NZ_QGGB01000007.1"/>
</dbReference>
<dbReference type="InterPro" id="IPR004099">
    <property type="entry name" value="Pyr_nucl-diS_OxRdtase_dimer"/>
</dbReference>
<dbReference type="GO" id="GO:0005829">
    <property type="term" value="C:cytosol"/>
    <property type="evidence" value="ECO:0007669"/>
    <property type="project" value="TreeGrafter"/>
</dbReference>
<dbReference type="PRINTS" id="PR00368">
    <property type="entry name" value="FADPNR"/>
</dbReference>
<feature type="domain" description="FAD/NAD(P)-binding" evidence="15">
    <location>
        <begin position="5"/>
        <end position="333"/>
    </location>
</feature>
<evidence type="ECO:0000256" key="13">
    <source>
        <dbReference type="PIRSR" id="PIRSR000350-3"/>
    </source>
</evidence>
<evidence type="ECO:0000256" key="2">
    <source>
        <dbReference type="ARBA" id="ARBA00004496"/>
    </source>
</evidence>
<feature type="binding site" evidence="13">
    <location>
        <position position="318"/>
    </location>
    <ligand>
        <name>FAD</name>
        <dbReference type="ChEBI" id="CHEBI:57692"/>
    </ligand>
</feature>
<evidence type="ECO:0000313" key="17">
    <source>
        <dbReference type="Proteomes" id="UP000245533"/>
    </source>
</evidence>
<evidence type="ECO:0000256" key="11">
    <source>
        <dbReference type="ARBA" id="ARBA00023027"/>
    </source>
</evidence>
<keyword evidence="11 13" id="KW-0520">NAD</keyword>
<feature type="binding site" evidence="13">
    <location>
        <position position="117"/>
    </location>
    <ligand>
        <name>FAD</name>
        <dbReference type="ChEBI" id="CHEBI:57692"/>
    </ligand>
</feature>
<keyword evidence="8 13" id="KW-0274">FAD</keyword>
<proteinExistence type="inferred from homology"/>
<feature type="binding site" evidence="13">
    <location>
        <position position="53"/>
    </location>
    <ligand>
        <name>FAD</name>
        <dbReference type="ChEBI" id="CHEBI:57692"/>
    </ligand>
</feature>
<evidence type="ECO:0000256" key="1">
    <source>
        <dbReference type="ARBA" id="ARBA00002842"/>
    </source>
</evidence>
<accession>A0A316TSA7</accession>
<dbReference type="PANTHER" id="PTHR22912">
    <property type="entry name" value="DISULFIDE OXIDOREDUCTASE"/>
    <property type="match status" value="1"/>
</dbReference>
<evidence type="ECO:0000256" key="12">
    <source>
        <dbReference type="ARBA" id="ARBA00031183"/>
    </source>
</evidence>
<evidence type="ECO:0000256" key="8">
    <source>
        <dbReference type="ARBA" id="ARBA00022827"/>
    </source>
</evidence>
<comment type="function">
    <text evidence="1">Conversion of NADPH, generated by peripheral catabolic pathways, to NADH, which can enter the respiratory chain for energy generation.</text>
</comment>
<dbReference type="OrthoDB" id="9800167at2"/>
<keyword evidence="17" id="KW-1185">Reference proteome</keyword>
<dbReference type="InterPro" id="IPR023753">
    <property type="entry name" value="FAD/NAD-binding_dom"/>
</dbReference>
<evidence type="ECO:0000256" key="9">
    <source>
        <dbReference type="ARBA" id="ARBA00022857"/>
    </source>
</evidence>
<feature type="binding site" evidence="13">
    <location>
        <begin position="146"/>
        <end position="148"/>
    </location>
    <ligand>
        <name>FAD</name>
        <dbReference type="ChEBI" id="CHEBI:57692"/>
    </ligand>
</feature>
<dbReference type="NCBIfam" id="NF003585">
    <property type="entry name" value="PRK05249.1"/>
    <property type="match status" value="1"/>
</dbReference>
<feature type="binding site" evidence="13">
    <location>
        <begin position="183"/>
        <end position="190"/>
    </location>
    <ligand>
        <name>NAD(+)</name>
        <dbReference type="ChEBI" id="CHEBI:57540"/>
    </ligand>
</feature>
<dbReference type="PANTHER" id="PTHR22912:SF93">
    <property type="entry name" value="SOLUBLE PYRIDINE NUCLEOTIDE TRANSHYDROGENASE"/>
    <property type="match status" value="1"/>
</dbReference>
<dbReference type="Gene3D" id="3.50.50.60">
    <property type="entry name" value="FAD/NAD(P)-binding domain"/>
    <property type="match status" value="2"/>
</dbReference>
<dbReference type="AlphaFoldDB" id="A0A316TSA7"/>
<dbReference type="PRINTS" id="PR00411">
    <property type="entry name" value="PNDRDTASEI"/>
</dbReference>
<feature type="domain" description="Pyridine nucleotide-disulphide oxidoreductase dimerisation" evidence="14">
    <location>
        <begin position="353"/>
        <end position="459"/>
    </location>
</feature>
<dbReference type="Proteomes" id="UP000245533">
    <property type="component" value="Unassembled WGS sequence"/>
</dbReference>
<dbReference type="InterPro" id="IPR036188">
    <property type="entry name" value="FAD/NAD-bd_sf"/>
</dbReference>
<keyword evidence="6" id="KW-0963">Cytoplasm</keyword>
<evidence type="ECO:0000313" key="16">
    <source>
        <dbReference type="EMBL" id="PWN06209.1"/>
    </source>
</evidence>
<keyword evidence="9" id="KW-0521">NADP</keyword>
<dbReference type="InterPro" id="IPR016156">
    <property type="entry name" value="FAD/NAD-linked_Rdtase_dimer_sf"/>
</dbReference>
<dbReference type="SUPFAM" id="SSF55424">
    <property type="entry name" value="FAD/NAD-linked reductases, dimerisation (C-terminal) domain"/>
    <property type="match status" value="1"/>
</dbReference>
<evidence type="ECO:0000259" key="15">
    <source>
        <dbReference type="Pfam" id="PF07992"/>
    </source>
</evidence>